<reference evidence="3 4" key="1">
    <citation type="submission" date="2024-10" db="EMBL/GenBank/DDBJ databases">
        <title>The Natural Products Discovery Center: Release of the First 8490 Sequenced Strains for Exploring Actinobacteria Biosynthetic Diversity.</title>
        <authorList>
            <person name="Kalkreuter E."/>
            <person name="Kautsar S.A."/>
            <person name="Yang D."/>
            <person name="Bader C.D."/>
            <person name="Teijaro C.N."/>
            <person name="Fluegel L."/>
            <person name="Davis C.M."/>
            <person name="Simpson J.R."/>
            <person name="Lauterbach L."/>
            <person name="Steele A.D."/>
            <person name="Gui C."/>
            <person name="Meng S."/>
            <person name="Li G."/>
            <person name="Viehrig K."/>
            <person name="Ye F."/>
            <person name="Su P."/>
            <person name="Kiefer A.F."/>
            <person name="Nichols A."/>
            <person name="Cepeda A.J."/>
            <person name="Yan W."/>
            <person name="Fan B."/>
            <person name="Jiang Y."/>
            <person name="Adhikari A."/>
            <person name="Zheng C.-J."/>
            <person name="Schuster L."/>
            <person name="Cowan T.M."/>
            <person name="Smanski M.J."/>
            <person name="Chevrette M.G."/>
            <person name="De Carvalho L.P.S."/>
            <person name="Shen B."/>
        </authorList>
    </citation>
    <scope>NUCLEOTIDE SEQUENCE [LARGE SCALE GENOMIC DNA]</scope>
    <source>
        <strain evidence="3 4">NPDC049503</strain>
    </source>
</reference>
<evidence type="ECO:0000313" key="3">
    <source>
        <dbReference type="EMBL" id="MFI7443651.1"/>
    </source>
</evidence>
<keyword evidence="2" id="KW-0812">Transmembrane</keyword>
<proteinExistence type="predicted"/>
<evidence type="ECO:0000256" key="2">
    <source>
        <dbReference type="SAM" id="Phobius"/>
    </source>
</evidence>
<organism evidence="3 4">
    <name type="scientific">Nonomuraea indica</name>
    <dbReference type="NCBI Taxonomy" id="1581193"/>
    <lineage>
        <taxon>Bacteria</taxon>
        <taxon>Bacillati</taxon>
        <taxon>Actinomycetota</taxon>
        <taxon>Actinomycetes</taxon>
        <taxon>Streptosporangiales</taxon>
        <taxon>Streptosporangiaceae</taxon>
        <taxon>Nonomuraea</taxon>
    </lineage>
</organism>
<feature type="coiled-coil region" evidence="1">
    <location>
        <begin position="36"/>
        <end position="77"/>
    </location>
</feature>
<keyword evidence="2" id="KW-0472">Membrane</keyword>
<dbReference type="Proteomes" id="UP001612928">
    <property type="component" value="Unassembled WGS sequence"/>
</dbReference>
<sequence length="82" mass="9035">MTDIKSIVLPIVIILIMAGGIAACVALYFRFERRRAEALAAELAGYRELAERAAQRQEEAHARIADLAERVAAVERLLRSVG</sequence>
<comment type="caution">
    <text evidence="3">The sequence shown here is derived from an EMBL/GenBank/DDBJ whole genome shotgun (WGS) entry which is preliminary data.</text>
</comment>
<dbReference type="PROSITE" id="PS51257">
    <property type="entry name" value="PROKAR_LIPOPROTEIN"/>
    <property type="match status" value="1"/>
</dbReference>
<dbReference type="RefSeq" id="WP_101787867.1">
    <property type="nucleotide sequence ID" value="NZ_JBITMB010000006.1"/>
</dbReference>
<keyword evidence="2" id="KW-1133">Transmembrane helix</keyword>
<accession>A0ABW8ACB3</accession>
<gene>
    <name evidence="3" type="ORF">ACIBP5_27090</name>
</gene>
<evidence type="ECO:0000313" key="4">
    <source>
        <dbReference type="Proteomes" id="UP001612928"/>
    </source>
</evidence>
<evidence type="ECO:0000256" key="1">
    <source>
        <dbReference type="SAM" id="Coils"/>
    </source>
</evidence>
<protein>
    <submittedName>
        <fullName evidence="3">Uncharacterized protein</fullName>
    </submittedName>
</protein>
<keyword evidence="4" id="KW-1185">Reference proteome</keyword>
<keyword evidence="1" id="KW-0175">Coiled coil</keyword>
<name>A0ABW8ACB3_9ACTN</name>
<dbReference type="EMBL" id="JBITMB010000006">
    <property type="protein sequence ID" value="MFI7443651.1"/>
    <property type="molecule type" value="Genomic_DNA"/>
</dbReference>
<feature type="transmembrane region" description="Helical" evidence="2">
    <location>
        <begin position="6"/>
        <end position="29"/>
    </location>
</feature>